<organism evidence="1 2">
    <name type="scientific">Ensete ventricosum</name>
    <name type="common">Abyssinian banana</name>
    <name type="synonym">Musa ensete</name>
    <dbReference type="NCBI Taxonomy" id="4639"/>
    <lineage>
        <taxon>Eukaryota</taxon>
        <taxon>Viridiplantae</taxon>
        <taxon>Streptophyta</taxon>
        <taxon>Embryophyta</taxon>
        <taxon>Tracheophyta</taxon>
        <taxon>Spermatophyta</taxon>
        <taxon>Magnoliopsida</taxon>
        <taxon>Liliopsida</taxon>
        <taxon>Zingiberales</taxon>
        <taxon>Musaceae</taxon>
        <taxon>Ensete</taxon>
    </lineage>
</organism>
<dbReference type="EMBL" id="AMZH03006744">
    <property type="protein sequence ID" value="RRT63043.1"/>
    <property type="molecule type" value="Genomic_DNA"/>
</dbReference>
<sequence length="84" mass="10058">MEIRPSWEEALAFPAGKKAGELEVDEEDIEEKDVESCCSKDWWDERLDSTITEVVLVATMKVRKWRPWQRGRWQDQWSEEDETK</sequence>
<accession>A0A426ZGD9</accession>
<comment type="caution">
    <text evidence="1">The sequence shown here is derived from an EMBL/GenBank/DDBJ whole genome shotgun (WGS) entry which is preliminary data.</text>
</comment>
<dbReference type="Proteomes" id="UP000287651">
    <property type="component" value="Unassembled WGS sequence"/>
</dbReference>
<proteinExistence type="predicted"/>
<evidence type="ECO:0000313" key="2">
    <source>
        <dbReference type="Proteomes" id="UP000287651"/>
    </source>
</evidence>
<dbReference type="AlphaFoldDB" id="A0A426ZGD9"/>
<reference evidence="1 2" key="1">
    <citation type="journal article" date="2014" name="Agronomy (Basel)">
        <title>A Draft Genome Sequence for Ensete ventricosum, the Drought-Tolerant Tree Against Hunger.</title>
        <authorList>
            <person name="Harrison J."/>
            <person name="Moore K.A."/>
            <person name="Paszkiewicz K."/>
            <person name="Jones T."/>
            <person name="Grant M."/>
            <person name="Ambacheew D."/>
            <person name="Muzemil S."/>
            <person name="Studholme D.J."/>
        </authorList>
    </citation>
    <scope>NUCLEOTIDE SEQUENCE [LARGE SCALE GENOMIC DNA]</scope>
</reference>
<name>A0A426ZGD9_ENSVE</name>
<evidence type="ECO:0000313" key="1">
    <source>
        <dbReference type="EMBL" id="RRT63043.1"/>
    </source>
</evidence>
<gene>
    <name evidence="1" type="ORF">B296_00005544</name>
</gene>
<protein>
    <submittedName>
        <fullName evidence="1">Uncharacterized protein</fullName>
    </submittedName>
</protein>